<dbReference type="GeneID" id="94840261"/>
<evidence type="ECO:0000259" key="6">
    <source>
        <dbReference type="PROSITE" id="PS51829"/>
    </source>
</evidence>
<dbReference type="RefSeq" id="XP_068358084.1">
    <property type="nucleotide sequence ID" value="XM_068505557.1"/>
</dbReference>
<dbReference type="GO" id="GO:0005737">
    <property type="term" value="C:cytoplasm"/>
    <property type="evidence" value="ECO:0007669"/>
    <property type="project" value="UniProtKB-ARBA"/>
</dbReference>
<dbReference type="GO" id="GO:0012505">
    <property type="term" value="C:endomembrane system"/>
    <property type="evidence" value="ECO:0007669"/>
    <property type="project" value="UniProtKB-ARBA"/>
</dbReference>
<keyword evidence="1" id="KW-0645">Protease</keyword>
<dbReference type="GO" id="GO:0016485">
    <property type="term" value="P:protein processing"/>
    <property type="evidence" value="ECO:0007669"/>
    <property type="project" value="TreeGrafter"/>
</dbReference>
<protein>
    <submittedName>
        <fullName evidence="7">Clan SB, family S8, subtilisin-like serine peptidase</fullName>
    </submittedName>
</protein>
<dbReference type="InterPro" id="IPR015500">
    <property type="entry name" value="Peptidase_S8_subtilisin-rel"/>
</dbReference>
<dbReference type="GO" id="GO:0004252">
    <property type="term" value="F:serine-type endopeptidase activity"/>
    <property type="evidence" value="ECO:0007669"/>
    <property type="project" value="InterPro"/>
</dbReference>
<dbReference type="Proteomes" id="UP000179807">
    <property type="component" value="Unassembled WGS sequence"/>
</dbReference>
<accession>A0A1J4K5F1</accession>
<dbReference type="InterPro" id="IPR023827">
    <property type="entry name" value="Peptidase_S8_Asp-AS"/>
</dbReference>
<dbReference type="Pfam" id="PF00082">
    <property type="entry name" value="Peptidase_S8"/>
    <property type="match status" value="1"/>
</dbReference>
<comment type="caution">
    <text evidence="7">The sequence shown here is derived from an EMBL/GenBank/DDBJ whole genome shotgun (WGS) entry which is preliminary data.</text>
</comment>
<gene>
    <name evidence="7" type="ORF">TRFO_27452</name>
</gene>
<evidence type="ECO:0000256" key="3">
    <source>
        <dbReference type="ARBA" id="ARBA00022825"/>
    </source>
</evidence>
<feature type="domain" description="P/Homo B" evidence="6">
    <location>
        <begin position="342"/>
        <end position="470"/>
    </location>
</feature>
<comment type="caution">
    <text evidence="4">Lacks conserved residue(s) required for the propagation of feature annotation.</text>
</comment>
<reference evidence="7" key="1">
    <citation type="submission" date="2016-10" db="EMBL/GenBank/DDBJ databases">
        <authorList>
            <person name="Benchimol M."/>
            <person name="Almeida L.G."/>
            <person name="Vasconcelos A.T."/>
            <person name="Perreira-Neves A."/>
            <person name="Rosa I.A."/>
            <person name="Tasca T."/>
            <person name="Bogo M.R."/>
            <person name="de Souza W."/>
        </authorList>
    </citation>
    <scope>NUCLEOTIDE SEQUENCE [LARGE SCALE GENOMIC DNA]</scope>
    <source>
        <strain evidence="7">K</strain>
    </source>
</reference>
<keyword evidence="5" id="KW-1133">Transmembrane helix</keyword>
<dbReference type="AlphaFoldDB" id="A0A1J4K5F1"/>
<dbReference type="SUPFAM" id="SSF52743">
    <property type="entry name" value="Subtilisin-like"/>
    <property type="match status" value="1"/>
</dbReference>
<dbReference type="PROSITE" id="PS51829">
    <property type="entry name" value="P_HOMO_B"/>
    <property type="match status" value="1"/>
</dbReference>
<organism evidence="7 8">
    <name type="scientific">Tritrichomonas foetus</name>
    <dbReference type="NCBI Taxonomy" id="1144522"/>
    <lineage>
        <taxon>Eukaryota</taxon>
        <taxon>Metamonada</taxon>
        <taxon>Parabasalia</taxon>
        <taxon>Tritrichomonadida</taxon>
        <taxon>Tritrichomonadidae</taxon>
        <taxon>Tritrichomonas</taxon>
    </lineage>
</organism>
<dbReference type="InterPro" id="IPR000209">
    <property type="entry name" value="Peptidase_S8/S53_dom"/>
</dbReference>
<keyword evidence="5" id="KW-0472">Membrane</keyword>
<evidence type="ECO:0000256" key="4">
    <source>
        <dbReference type="PROSITE-ProRule" id="PRU01240"/>
    </source>
</evidence>
<dbReference type="GO" id="GO:0016020">
    <property type="term" value="C:membrane"/>
    <property type="evidence" value="ECO:0007669"/>
    <property type="project" value="TreeGrafter"/>
</dbReference>
<dbReference type="InterPro" id="IPR002884">
    <property type="entry name" value="P_dom"/>
</dbReference>
<dbReference type="InterPro" id="IPR008979">
    <property type="entry name" value="Galactose-bd-like_sf"/>
</dbReference>
<dbReference type="InterPro" id="IPR036852">
    <property type="entry name" value="Peptidase_S8/S53_dom_sf"/>
</dbReference>
<dbReference type="OrthoDB" id="300641at2759"/>
<evidence type="ECO:0000256" key="2">
    <source>
        <dbReference type="ARBA" id="ARBA00022801"/>
    </source>
</evidence>
<evidence type="ECO:0000313" key="8">
    <source>
        <dbReference type="Proteomes" id="UP000179807"/>
    </source>
</evidence>
<dbReference type="Gene3D" id="3.40.50.200">
    <property type="entry name" value="Peptidase S8/S53 domain"/>
    <property type="match status" value="1"/>
</dbReference>
<comment type="similarity">
    <text evidence="4">Belongs to the peptidase S8 family.</text>
</comment>
<dbReference type="Pfam" id="PF01483">
    <property type="entry name" value="P_proprotein"/>
    <property type="match status" value="1"/>
</dbReference>
<dbReference type="SUPFAM" id="SSF49785">
    <property type="entry name" value="Galactose-binding domain-like"/>
    <property type="match status" value="1"/>
</dbReference>
<feature type="transmembrane region" description="Helical" evidence="5">
    <location>
        <begin position="733"/>
        <end position="756"/>
    </location>
</feature>
<dbReference type="EMBL" id="MLAK01000775">
    <property type="protein sequence ID" value="OHT04948.1"/>
    <property type="molecule type" value="Genomic_DNA"/>
</dbReference>
<dbReference type="PROSITE" id="PS00136">
    <property type="entry name" value="SUBTILASE_ASP"/>
    <property type="match status" value="1"/>
</dbReference>
<dbReference type="VEuPathDB" id="TrichDB:TRFO_27452"/>
<name>A0A1J4K5F1_9EUKA</name>
<evidence type="ECO:0000256" key="1">
    <source>
        <dbReference type="ARBA" id="ARBA00022670"/>
    </source>
</evidence>
<evidence type="ECO:0000256" key="5">
    <source>
        <dbReference type="SAM" id="Phobius"/>
    </source>
</evidence>
<sequence>MLFPFFAVFILSEPSDPLYPLQFNINNHGQYFGINGEDVRLDDKNDGSGVTITVIDDGCYHEHVELSPNFDLDNSFNYKTFQKDPFEKGFNHGTAFAGIAAGASNQFCGVGVAPKATLRCFNLNSNYSKANLIDSIKRNNDKNTPQIKVFGTPFKCEGNICNHYSDSDIEKAITDAPDNIIFIASAGSDAALGGDSNFHPLLQHPRVIVVADTNNRGARSAWTNRGSNILVSAPAGGSSSLVDITFPSLPVPTADSTQSCTNSSDPVGAGAATVAGVVALILQENPKLTWREVNNIFALSSKITDFNHPSWTANGAKNPLYYSHVYGFGGVSESLAAKIVNLKWPAQVSETAVNDTKSIIPVMRGGFINKTLKVEGNQVKMIEYVVLTVALTNVDYSTVRIQLISPRGTVSNVKFYSVSNSRDGVYKYTIRNSFGASPKGDWIIHLVNDGIGESGEFVNATLTVYGSKSEIALPHFQEKGTNPYATPESINATVKIETTSDEIVCGSKINITISGTDLPLLFTMTDSEKRSRWPILSKMIARNELTDFRLPCYFSNNESMIIYAENQEAGIWGESSPLKVQNNKADYVLLYPNPYKTYFIEDDKNLTIVIVPTMNLEYWIDGGAAQRALVTLYDLDNKTSIFRKNVVLSSTTQVEVENPVRCEKCILSVVLSWHYPFSDCQQMIQPISILQKGDVPGEPFAVPLNSACPIPEGIKINDQIPSASPTPAPKSKMLPMIIGIVFLVLFVSFIIVFFLINTRNHDNSTINTYLLK</sequence>
<dbReference type="Gene3D" id="2.60.120.260">
    <property type="entry name" value="Galactose-binding domain-like"/>
    <property type="match status" value="1"/>
</dbReference>
<evidence type="ECO:0000313" key="7">
    <source>
        <dbReference type="EMBL" id="OHT04948.1"/>
    </source>
</evidence>
<keyword evidence="8" id="KW-1185">Reference proteome</keyword>
<keyword evidence="2" id="KW-0378">Hydrolase</keyword>
<keyword evidence="3" id="KW-0720">Serine protease</keyword>
<dbReference type="PRINTS" id="PR00723">
    <property type="entry name" value="SUBTILISIN"/>
</dbReference>
<dbReference type="PANTHER" id="PTHR42884">
    <property type="entry name" value="PROPROTEIN CONVERTASE SUBTILISIN/KEXIN-RELATED"/>
    <property type="match status" value="1"/>
</dbReference>
<dbReference type="PANTHER" id="PTHR42884:SF14">
    <property type="entry name" value="NEUROENDOCRINE CONVERTASE 1"/>
    <property type="match status" value="1"/>
</dbReference>
<dbReference type="PROSITE" id="PS51892">
    <property type="entry name" value="SUBTILASE"/>
    <property type="match status" value="1"/>
</dbReference>
<keyword evidence="5" id="KW-0812">Transmembrane</keyword>
<proteinExistence type="inferred from homology"/>